<proteinExistence type="predicted"/>
<dbReference type="InterPro" id="IPR014867">
    <property type="entry name" value="Spore_coat_CotH_CotH2/3/7"/>
</dbReference>
<feature type="compositionally biased region" description="Polar residues" evidence="1">
    <location>
        <begin position="339"/>
        <end position="351"/>
    </location>
</feature>
<evidence type="ECO:0000313" key="2">
    <source>
        <dbReference type="EMBL" id="NME90256.1"/>
    </source>
</evidence>
<dbReference type="Proteomes" id="UP000544551">
    <property type="component" value="Unassembled WGS sequence"/>
</dbReference>
<feature type="compositionally biased region" description="Low complexity" evidence="1">
    <location>
        <begin position="226"/>
        <end position="243"/>
    </location>
</feature>
<reference evidence="2 3" key="1">
    <citation type="submission" date="2020-04" db="EMBL/GenBank/DDBJ databases">
        <authorList>
            <person name="Hitch T.C.A."/>
            <person name="Wylensek D."/>
            <person name="Clavel T."/>
        </authorList>
    </citation>
    <scope>NUCLEOTIDE SEQUENCE [LARGE SCALE GENOMIC DNA]</scope>
    <source>
        <strain evidence="2 3">BL-383-APC-3D</strain>
    </source>
</reference>
<feature type="region of interest" description="Disordered" evidence="1">
    <location>
        <begin position="328"/>
        <end position="382"/>
    </location>
</feature>
<dbReference type="PANTHER" id="PTHR40050:SF1">
    <property type="entry name" value="INNER SPORE COAT PROTEIN H"/>
    <property type="match status" value="1"/>
</dbReference>
<name>A0AB36CPI7_9CORY</name>
<keyword evidence="2" id="KW-0946">Virion</keyword>
<sequence>MTQLSEEDPEELPWLISFDEYEEGRAYQGMTEIALRPAASGSEVALNEALALELTAESGQITQDYTFTSVTVNGSESAARIVVDAPDTQWADELGSGVLYKARAGGSLDYVGDDPTDYEDSFKQINAEGAYDLQPVMTLMKFLNESTDEEFAEELDDYVDTESFAKYLATQEILSNTDAMDGPGNNYYLWYDTTEKQFTVLSWDLNLALSGMGGGMGGGVGGMQQDTETGTATDIDDTATTGEMPTLPDGMEMPEMSQPPEGMEMPSGDEGEGAGPSGGSDSGILKELFLDNEEFYAMYEQAYAELYEQLIASGYAEETLNELTTRAEEAGDEGAATLAESTRSSLASLSETAPEPSAGMGMGPGRKTATTASETTETTEDV</sequence>
<comment type="caution">
    <text evidence="2">The sequence shown here is derived from an EMBL/GenBank/DDBJ whole genome shotgun (WGS) entry which is preliminary data.</text>
</comment>
<dbReference type="EMBL" id="JABAFZ010000010">
    <property type="protein sequence ID" value="NME90256.1"/>
    <property type="molecule type" value="Genomic_DNA"/>
</dbReference>
<gene>
    <name evidence="2" type="ORF">HF853_11365</name>
</gene>
<keyword evidence="2" id="KW-0167">Capsid protein</keyword>
<evidence type="ECO:0000256" key="1">
    <source>
        <dbReference type="SAM" id="MobiDB-lite"/>
    </source>
</evidence>
<dbReference type="Pfam" id="PF08757">
    <property type="entry name" value="CotH"/>
    <property type="match status" value="1"/>
</dbReference>
<evidence type="ECO:0000313" key="3">
    <source>
        <dbReference type="Proteomes" id="UP000544551"/>
    </source>
</evidence>
<accession>A0AB36CPI7</accession>
<organism evidence="2 3">
    <name type="scientific">Corynebacterium stationis</name>
    <dbReference type="NCBI Taxonomy" id="1705"/>
    <lineage>
        <taxon>Bacteria</taxon>
        <taxon>Bacillati</taxon>
        <taxon>Actinomycetota</taxon>
        <taxon>Actinomycetes</taxon>
        <taxon>Mycobacteriales</taxon>
        <taxon>Corynebacteriaceae</taxon>
        <taxon>Corynebacterium</taxon>
    </lineage>
</organism>
<feature type="region of interest" description="Disordered" evidence="1">
    <location>
        <begin position="224"/>
        <end position="284"/>
    </location>
</feature>
<dbReference type="PANTHER" id="PTHR40050">
    <property type="entry name" value="INNER SPORE COAT PROTEIN H"/>
    <property type="match status" value="1"/>
</dbReference>
<protein>
    <submittedName>
        <fullName evidence="2">Spore coat protein CotH</fullName>
    </submittedName>
</protein>
<dbReference type="AlphaFoldDB" id="A0AB36CPI7"/>